<name>A0ABP9PHV9_9ACTN</name>
<protein>
    <submittedName>
        <fullName evidence="3">Alpha/beta hydrolase</fullName>
    </submittedName>
</protein>
<evidence type="ECO:0000313" key="4">
    <source>
        <dbReference type="Proteomes" id="UP001500221"/>
    </source>
</evidence>
<dbReference type="EMBL" id="BAABKG010000002">
    <property type="protein sequence ID" value="GAA5146849.1"/>
    <property type="molecule type" value="Genomic_DNA"/>
</dbReference>
<organism evidence="3 4">
    <name type="scientific">Nocardioides marinquilinus</name>
    <dbReference type="NCBI Taxonomy" id="1210400"/>
    <lineage>
        <taxon>Bacteria</taxon>
        <taxon>Bacillati</taxon>
        <taxon>Actinomycetota</taxon>
        <taxon>Actinomycetes</taxon>
        <taxon>Propionibacteriales</taxon>
        <taxon>Nocardioidaceae</taxon>
        <taxon>Nocardioides</taxon>
    </lineage>
</organism>
<gene>
    <name evidence="3" type="ORF">GCM10023340_18380</name>
</gene>
<evidence type="ECO:0000259" key="2">
    <source>
        <dbReference type="Pfam" id="PF00561"/>
    </source>
</evidence>
<dbReference type="InterPro" id="IPR000639">
    <property type="entry name" value="Epox_hydrolase-like"/>
</dbReference>
<dbReference type="InterPro" id="IPR029058">
    <property type="entry name" value="AB_hydrolase_fold"/>
</dbReference>
<dbReference type="InterPro" id="IPR000073">
    <property type="entry name" value="AB_hydrolase_1"/>
</dbReference>
<dbReference type="RefSeq" id="WP_345457314.1">
    <property type="nucleotide sequence ID" value="NZ_BAABKG010000002.1"/>
</dbReference>
<evidence type="ECO:0000256" key="1">
    <source>
        <dbReference type="ARBA" id="ARBA00022801"/>
    </source>
</evidence>
<dbReference type="Gene3D" id="3.40.50.1820">
    <property type="entry name" value="alpha/beta hydrolase"/>
    <property type="match status" value="1"/>
</dbReference>
<keyword evidence="4" id="KW-1185">Reference proteome</keyword>
<dbReference type="Pfam" id="PF00561">
    <property type="entry name" value="Abhydrolase_1"/>
    <property type="match status" value="1"/>
</dbReference>
<accession>A0ABP9PHV9</accession>
<feature type="domain" description="AB hydrolase-1" evidence="2">
    <location>
        <begin position="28"/>
        <end position="279"/>
    </location>
</feature>
<dbReference type="SUPFAM" id="SSF53474">
    <property type="entry name" value="alpha/beta-Hydrolases"/>
    <property type="match status" value="1"/>
</dbReference>
<dbReference type="Proteomes" id="UP001500221">
    <property type="component" value="Unassembled WGS sequence"/>
</dbReference>
<dbReference type="PANTHER" id="PTHR43329">
    <property type="entry name" value="EPOXIDE HYDROLASE"/>
    <property type="match status" value="1"/>
</dbReference>
<keyword evidence="1 3" id="KW-0378">Hydrolase</keyword>
<sequence length="296" mass="31898">MPVLEDFETHDVDVAGVRVRARVAGDGPPVLLLHGYPQTSAMWHLVAPGLAATHTVVAADLRGYGGSDRPASTPDHAAYGKRAMAADQAGLMRALGHERYAVVGHDRGARVAHRLCLDHPDAVSRAAVLDIVPTRHVLTHVDLELARTYDHWFFLAQHNDLPEVLIGGAPEHWLRTKLDQWSGPGAVFDADAVAEYVRCFDPESVRGTTDDYRAGLTVDLADDDADFAAGRRVACPLLVLWGAAGLVGRAYDPLEVWRGYAADPELVTGEAVEGGHFLPEEAPEATLAALRAFLTT</sequence>
<proteinExistence type="predicted"/>
<dbReference type="PRINTS" id="PR00412">
    <property type="entry name" value="EPOXHYDRLASE"/>
</dbReference>
<evidence type="ECO:0000313" key="3">
    <source>
        <dbReference type="EMBL" id="GAA5146849.1"/>
    </source>
</evidence>
<reference evidence="4" key="1">
    <citation type="journal article" date="2019" name="Int. J. Syst. Evol. Microbiol.">
        <title>The Global Catalogue of Microorganisms (GCM) 10K type strain sequencing project: providing services to taxonomists for standard genome sequencing and annotation.</title>
        <authorList>
            <consortium name="The Broad Institute Genomics Platform"/>
            <consortium name="The Broad Institute Genome Sequencing Center for Infectious Disease"/>
            <person name="Wu L."/>
            <person name="Ma J."/>
        </authorList>
    </citation>
    <scope>NUCLEOTIDE SEQUENCE [LARGE SCALE GENOMIC DNA]</scope>
    <source>
        <strain evidence="4">JCM 18459</strain>
    </source>
</reference>
<dbReference type="GO" id="GO:0016787">
    <property type="term" value="F:hydrolase activity"/>
    <property type="evidence" value="ECO:0007669"/>
    <property type="project" value="UniProtKB-KW"/>
</dbReference>
<comment type="caution">
    <text evidence="3">The sequence shown here is derived from an EMBL/GenBank/DDBJ whole genome shotgun (WGS) entry which is preliminary data.</text>
</comment>